<dbReference type="AlphaFoldDB" id="A0A7M3MI39"/>
<sequence>MSHELPTVESVSGLRYGRDPYLDAWLLHFLYENNLDYLLTPLYNVTPEQLRFMVVLDEDQVFAPCTDELLAELVNTGRSEYLTRGYLTAWRVFARLVNQHIKDTYTRRKIVTFARHHFRQAVEHHILIPSRLTKRLSGIFLTQSGIDDPYRDLKIRYNERVARFMESNALDNALHHCPEEAMACRRIGDLRWELDRIEMLRLFALSSWADLWHERSLPDTESIATGLAQACNDADNQENLALALGPGQQSKKILYIPNSSGGILFDVQVIQSLLRQGHQVILALKNGFYFQTPTLWDLECDPRLAQALEPAHVLAENSVSKNELLRALREHRFLVITDGTRERLNLYRVSVTFSRAWKEADLIIGKGEPQVRRLIKTGHQFTRDLLCFHRDENGQFRLYFKPKPAALHKFTESDLNDMADSIIQSMREAKQAGKQVMFYSAIIGSIPGQTKTAIEVVRTFVDYLRFRLEGAYIINPAEHFEHGMDGDDLMYMWERVQRSGLIDVWRFQSVADVEKSFELMDRKVPPVWTGKDATFSTGCTKEMKIAMEMQRRHPEMQIIGPSPERFFRRREYGVGKYFDAGIQYL</sequence>
<proteinExistence type="predicted"/>
<dbReference type="Proteomes" id="UP000448292">
    <property type="component" value="Unassembled WGS sequence"/>
</dbReference>
<dbReference type="Gene3D" id="3.40.50.10880">
    <property type="entry name" value="Uncharacterised protein PF01937, DUF89, domain 3"/>
    <property type="match status" value="1"/>
</dbReference>
<evidence type="ECO:0000313" key="3">
    <source>
        <dbReference type="Proteomes" id="UP000448292"/>
    </source>
</evidence>
<organism evidence="2 3">
    <name type="scientific">Oceanidesulfovibrio indonesiensis</name>
    <dbReference type="NCBI Taxonomy" id="54767"/>
    <lineage>
        <taxon>Bacteria</taxon>
        <taxon>Pseudomonadati</taxon>
        <taxon>Thermodesulfobacteriota</taxon>
        <taxon>Desulfovibrionia</taxon>
        <taxon>Desulfovibrionales</taxon>
        <taxon>Desulfovibrionaceae</taxon>
        <taxon>Oceanidesulfovibrio</taxon>
    </lineage>
</organism>
<name>A0A7M3MI39_9BACT</name>
<accession>A0A7M3MI39</accession>
<dbReference type="InterPro" id="IPR036075">
    <property type="entry name" value="ARMT-1-like_metal-bd_sf"/>
</dbReference>
<evidence type="ECO:0000313" key="2">
    <source>
        <dbReference type="EMBL" id="TVM18920.1"/>
    </source>
</evidence>
<dbReference type="SUPFAM" id="SSF111321">
    <property type="entry name" value="AF1104-like"/>
    <property type="match status" value="1"/>
</dbReference>
<comment type="caution">
    <text evidence="2">The sequence shown here is derived from an EMBL/GenBank/DDBJ whole genome shotgun (WGS) entry which is preliminary data.</text>
</comment>
<gene>
    <name evidence="2" type="ORF">DPQ33_05535</name>
</gene>
<feature type="domain" description="Damage-control phosphatase ARMT1-like metal-binding" evidence="1">
    <location>
        <begin position="113"/>
        <end position="377"/>
    </location>
</feature>
<dbReference type="Pfam" id="PF01937">
    <property type="entry name" value="ARMT1-like_dom"/>
    <property type="match status" value="1"/>
</dbReference>
<evidence type="ECO:0000259" key="1">
    <source>
        <dbReference type="Pfam" id="PF01937"/>
    </source>
</evidence>
<protein>
    <recommendedName>
        <fullName evidence="1">Damage-control phosphatase ARMT1-like metal-binding domain-containing protein</fullName>
    </recommendedName>
</protein>
<dbReference type="EMBL" id="QMIE01000003">
    <property type="protein sequence ID" value="TVM18920.1"/>
    <property type="molecule type" value="Genomic_DNA"/>
</dbReference>
<reference evidence="2 3" key="1">
    <citation type="submission" date="2018-06" db="EMBL/GenBank/DDBJ databases">
        <title>Complete genome of Desulfovibrio indonesiensis P37SLT.</title>
        <authorList>
            <person name="Crispim J.S."/>
            <person name="Vidigal P.M.P."/>
            <person name="Silva L.C.F."/>
            <person name="Laguardia C.N."/>
            <person name="Araujo L.C."/>
            <person name="Dias R.S."/>
            <person name="Sousa M.P."/>
            <person name="Paula S.O."/>
            <person name="Silva C."/>
        </authorList>
    </citation>
    <scope>NUCLEOTIDE SEQUENCE [LARGE SCALE GENOMIC DNA]</scope>
    <source>
        <strain evidence="2 3">P37SLT</strain>
    </source>
</reference>
<dbReference type="OrthoDB" id="5409427at2"/>
<dbReference type="InterPro" id="IPR002791">
    <property type="entry name" value="ARMT1-like_metal-bd"/>
</dbReference>
<keyword evidence="3" id="KW-1185">Reference proteome</keyword>
<dbReference type="RefSeq" id="WP_144302195.1">
    <property type="nucleotide sequence ID" value="NZ_QMIE01000003.1"/>
</dbReference>